<dbReference type="Pfam" id="PF01753">
    <property type="entry name" value="zf-MYND"/>
    <property type="match status" value="1"/>
</dbReference>
<protein>
    <recommendedName>
        <fullName evidence="5">MYND-type domain-containing protein</fullName>
    </recommendedName>
</protein>
<dbReference type="PROSITE" id="PS50007">
    <property type="entry name" value="PIPLC_X_DOMAIN"/>
    <property type="match status" value="1"/>
</dbReference>
<keyword evidence="7" id="KW-1185">Reference proteome</keyword>
<dbReference type="SUPFAM" id="SSF144232">
    <property type="entry name" value="HIT/MYND zinc finger-like"/>
    <property type="match status" value="1"/>
</dbReference>
<gene>
    <name evidence="6" type="ORF">TRAPUB_14144</name>
</gene>
<evidence type="ECO:0000256" key="4">
    <source>
        <dbReference type="PROSITE-ProRule" id="PRU00134"/>
    </source>
</evidence>
<name>A0A1M2VPA2_TRAPU</name>
<organism evidence="6 7">
    <name type="scientific">Trametes pubescens</name>
    <name type="common">White-rot fungus</name>
    <dbReference type="NCBI Taxonomy" id="154538"/>
    <lineage>
        <taxon>Eukaryota</taxon>
        <taxon>Fungi</taxon>
        <taxon>Dikarya</taxon>
        <taxon>Basidiomycota</taxon>
        <taxon>Agaricomycotina</taxon>
        <taxon>Agaricomycetes</taxon>
        <taxon>Polyporales</taxon>
        <taxon>Polyporaceae</taxon>
        <taxon>Trametes</taxon>
    </lineage>
</organism>
<feature type="domain" description="MYND-type" evidence="5">
    <location>
        <begin position="311"/>
        <end position="354"/>
    </location>
</feature>
<comment type="caution">
    <text evidence="6">The sequence shown here is derived from an EMBL/GenBank/DDBJ whole genome shotgun (WGS) entry which is preliminary data.</text>
</comment>
<dbReference type="PROSITE" id="PS01360">
    <property type="entry name" value="ZF_MYND_1"/>
    <property type="match status" value="1"/>
</dbReference>
<dbReference type="STRING" id="154538.A0A1M2VPA2"/>
<dbReference type="PROSITE" id="PS50865">
    <property type="entry name" value="ZF_MYND_2"/>
    <property type="match status" value="1"/>
</dbReference>
<sequence length="400" mass="45041">MHRRVGIEAHLGIGGGTVSREAAKNLEKAEDLCRRRQPQQALPYLKEAMKDPNNLDAAIQMAFIMSTRDMGIELLEEAKAQGRAHLKRCLSPTCFDDGDQYAERFWSLLETRPYMRVLQAIVRLAFENNDFNKSADTIIEMLRHCPGDNMGQRDWLGSVLLQAGRTENALSFSQAWLDPRHDDGSWPPRGGCAFDPPSRAPLSRDFIENKKQHGPGAHLYTAALASFKLWGDCEVARQYLRIAASANPHVLLKVLGKVDRPKQLNFDPRSFNGQEAAHDYLWLTQDLWMAPDVWAWADSDAEVKSYVLKRCTRAGCDTREVRVAEFKRCGGCKEVVYCGQACQKEDWKAHKPRCKEHQEHKRFMKAIMNSRTTPLSESGGGPIVASADFSAAGISTTFHH</sequence>
<dbReference type="Proteomes" id="UP000184267">
    <property type="component" value="Unassembled WGS sequence"/>
</dbReference>
<dbReference type="InterPro" id="IPR011990">
    <property type="entry name" value="TPR-like_helical_dom_sf"/>
</dbReference>
<dbReference type="OMA" id="RLCPGDN"/>
<keyword evidence="2 4" id="KW-0863">Zinc-finger</keyword>
<reference evidence="6 7" key="1">
    <citation type="submission" date="2016-10" db="EMBL/GenBank/DDBJ databases">
        <title>Genome sequence of the basidiomycete white-rot fungus Trametes pubescens.</title>
        <authorList>
            <person name="Makela M.R."/>
            <person name="Granchi Z."/>
            <person name="Peng M."/>
            <person name="De Vries R.P."/>
            <person name="Grigoriev I."/>
            <person name="Riley R."/>
            <person name="Hilden K."/>
        </authorList>
    </citation>
    <scope>NUCLEOTIDE SEQUENCE [LARGE SCALE GENOMIC DNA]</scope>
    <source>
        <strain evidence="6 7">FBCC735</strain>
    </source>
</reference>
<keyword evidence="1" id="KW-0479">Metal-binding</keyword>
<dbReference type="GO" id="GO:0008270">
    <property type="term" value="F:zinc ion binding"/>
    <property type="evidence" value="ECO:0007669"/>
    <property type="project" value="UniProtKB-KW"/>
</dbReference>
<evidence type="ECO:0000313" key="7">
    <source>
        <dbReference type="Proteomes" id="UP000184267"/>
    </source>
</evidence>
<evidence type="ECO:0000256" key="2">
    <source>
        <dbReference type="ARBA" id="ARBA00022771"/>
    </source>
</evidence>
<dbReference type="EMBL" id="MNAD01000924">
    <property type="protein sequence ID" value="OJT09362.1"/>
    <property type="molecule type" value="Genomic_DNA"/>
</dbReference>
<dbReference type="InterPro" id="IPR002893">
    <property type="entry name" value="Znf_MYND"/>
</dbReference>
<dbReference type="AlphaFoldDB" id="A0A1M2VPA2"/>
<evidence type="ECO:0000256" key="3">
    <source>
        <dbReference type="ARBA" id="ARBA00022833"/>
    </source>
</evidence>
<evidence type="ECO:0000259" key="5">
    <source>
        <dbReference type="PROSITE" id="PS50865"/>
    </source>
</evidence>
<keyword evidence="3" id="KW-0862">Zinc</keyword>
<evidence type="ECO:0000256" key="1">
    <source>
        <dbReference type="ARBA" id="ARBA00022723"/>
    </source>
</evidence>
<accession>A0A1M2VPA2</accession>
<proteinExistence type="predicted"/>
<dbReference type="Gene3D" id="1.25.40.10">
    <property type="entry name" value="Tetratricopeptide repeat domain"/>
    <property type="match status" value="1"/>
</dbReference>
<evidence type="ECO:0000313" key="6">
    <source>
        <dbReference type="EMBL" id="OJT09362.1"/>
    </source>
</evidence>
<dbReference type="OrthoDB" id="432970at2759"/>
<dbReference type="Gene3D" id="6.10.140.2220">
    <property type="match status" value="1"/>
</dbReference>